<dbReference type="EMBL" id="BPLR01014844">
    <property type="protein sequence ID" value="GIY71707.1"/>
    <property type="molecule type" value="Genomic_DNA"/>
</dbReference>
<keyword evidence="2" id="KW-1185">Reference proteome</keyword>
<name>A0AAV4VMW4_CAEEX</name>
<accession>A0AAV4VMW4</accession>
<gene>
    <name evidence="1" type="ORF">CEXT_289711</name>
</gene>
<proteinExistence type="predicted"/>
<reference evidence="1 2" key="1">
    <citation type="submission" date="2021-06" db="EMBL/GenBank/DDBJ databases">
        <title>Caerostris extrusa draft genome.</title>
        <authorList>
            <person name="Kono N."/>
            <person name="Arakawa K."/>
        </authorList>
    </citation>
    <scope>NUCLEOTIDE SEQUENCE [LARGE SCALE GENOMIC DNA]</scope>
</reference>
<organism evidence="1 2">
    <name type="scientific">Caerostris extrusa</name>
    <name type="common">Bark spider</name>
    <name type="synonym">Caerostris bankana</name>
    <dbReference type="NCBI Taxonomy" id="172846"/>
    <lineage>
        <taxon>Eukaryota</taxon>
        <taxon>Metazoa</taxon>
        <taxon>Ecdysozoa</taxon>
        <taxon>Arthropoda</taxon>
        <taxon>Chelicerata</taxon>
        <taxon>Arachnida</taxon>
        <taxon>Araneae</taxon>
        <taxon>Araneomorphae</taxon>
        <taxon>Entelegynae</taxon>
        <taxon>Araneoidea</taxon>
        <taxon>Araneidae</taxon>
        <taxon>Caerostris</taxon>
    </lineage>
</organism>
<evidence type="ECO:0000313" key="1">
    <source>
        <dbReference type="EMBL" id="GIY71707.1"/>
    </source>
</evidence>
<sequence>MGAHDKPSIQKHLIGLLMGYSFPDTGAHQQMRYLRKTINNTLDAEREIRDYCVVMVYENGFSNLSQPLDRESLPT</sequence>
<dbReference type="AlphaFoldDB" id="A0AAV4VMW4"/>
<evidence type="ECO:0000313" key="2">
    <source>
        <dbReference type="Proteomes" id="UP001054945"/>
    </source>
</evidence>
<dbReference type="Proteomes" id="UP001054945">
    <property type="component" value="Unassembled WGS sequence"/>
</dbReference>
<comment type="caution">
    <text evidence="1">The sequence shown here is derived from an EMBL/GenBank/DDBJ whole genome shotgun (WGS) entry which is preliminary data.</text>
</comment>
<protein>
    <submittedName>
        <fullName evidence="1">Uncharacterized protein</fullName>
    </submittedName>
</protein>